<feature type="domain" description="DUF4097" evidence="2">
    <location>
        <begin position="58"/>
        <end position="250"/>
    </location>
</feature>
<keyword evidence="1" id="KW-1133">Transmembrane helix</keyword>
<proteinExistence type="predicted"/>
<keyword evidence="4" id="KW-1185">Reference proteome</keyword>
<reference evidence="3 4" key="1">
    <citation type="submission" date="2021-01" db="EMBL/GenBank/DDBJ databases">
        <title>Sequencing the genomes of 1000 actinobacteria strains.</title>
        <authorList>
            <person name="Klenk H.-P."/>
        </authorList>
    </citation>
    <scope>NUCLEOTIDE SEQUENCE [LARGE SCALE GENOMIC DNA]</scope>
    <source>
        <strain evidence="3 4">DSM 18662</strain>
    </source>
</reference>
<feature type="transmembrane region" description="Helical" evidence="1">
    <location>
        <begin position="19"/>
        <end position="39"/>
    </location>
</feature>
<dbReference type="Proteomes" id="UP000704762">
    <property type="component" value="Unassembled WGS sequence"/>
</dbReference>
<evidence type="ECO:0000259" key="2">
    <source>
        <dbReference type="Pfam" id="PF13349"/>
    </source>
</evidence>
<keyword evidence="1" id="KW-0472">Membrane</keyword>
<dbReference type="Pfam" id="PF13349">
    <property type="entry name" value="DUF4097"/>
    <property type="match status" value="1"/>
</dbReference>
<protein>
    <submittedName>
        <fullName evidence="3">DUF4097 and DUF4098 domain-containing protein YvlB</fullName>
    </submittedName>
</protein>
<evidence type="ECO:0000313" key="3">
    <source>
        <dbReference type="EMBL" id="MBM7797609.1"/>
    </source>
</evidence>
<sequence>MTTTHPVTEPTSPRERGSWTAPVIALTVLAVVIIAAVVASRLTGGAQRSTLDDSWANVTTVQLDIDSGNVTLQASDGQGVRVQRQLHWTTHKPTISASLQGDVLVLKSSCSGGFFNLFGQNCEVDHTVWLPRSATAVVKTNAGNIQATNLASPLRLHSQAGNVTGAALAGTDVEASTQAGNVELLFSQAPSDVTATSQAGNVTVELPRGTEGAYAVDAHSQAGRADVGIATDPASTRHIVATTQAGNVKVRYAG</sequence>
<dbReference type="RefSeq" id="WP_204916269.1">
    <property type="nucleotide sequence ID" value="NZ_BAAAQP010000011.1"/>
</dbReference>
<keyword evidence="1" id="KW-0812">Transmembrane</keyword>
<dbReference type="EMBL" id="JAFBCF010000001">
    <property type="protein sequence ID" value="MBM7797609.1"/>
    <property type="molecule type" value="Genomic_DNA"/>
</dbReference>
<evidence type="ECO:0000256" key="1">
    <source>
        <dbReference type="SAM" id="Phobius"/>
    </source>
</evidence>
<organism evidence="3 4">
    <name type="scientific">Microlunatus panaciterrae</name>
    <dbReference type="NCBI Taxonomy" id="400768"/>
    <lineage>
        <taxon>Bacteria</taxon>
        <taxon>Bacillati</taxon>
        <taxon>Actinomycetota</taxon>
        <taxon>Actinomycetes</taxon>
        <taxon>Propionibacteriales</taxon>
        <taxon>Propionibacteriaceae</taxon>
        <taxon>Microlunatus</taxon>
    </lineage>
</organism>
<evidence type="ECO:0000313" key="4">
    <source>
        <dbReference type="Proteomes" id="UP000704762"/>
    </source>
</evidence>
<accession>A0ABS2RF26</accession>
<comment type="caution">
    <text evidence="3">The sequence shown here is derived from an EMBL/GenBank/DDBJ whole genome shotgun (WGS) entry which is preliminary data.</text>
</comment>
<name>A0ABS2RF26_9ACTN</name>
<dbReference type="InterPro" id="IPR025164">
    <property type="entry name" value="Toastrack_DUF4097"/>
</dbReference>
<gene>
    <name evidence="3" type="ORF">JOE57_000530</name>
</gene>